<keyword evidence="3" id="KW-1185">Reference proteome</keyword>
<gene>
    <name evidence="2" type="ORF">IEQ34_006455</name>
</gene>
<feature type="compositionally biased region" description="Basic and acidic residues" evidence="1">
    <location>
        <begin position="113"/>
        <end position="131"/>
    </location>
</feature>
<comment type="caution">
    <text evidence="2">The sequence shown here is derived from an EMBL/GenBank/DDBJ whole genome shotgun (WGS) entry which is preliminary data.</text>
</comment>
<evidence type="ECO:0000256" key="1">
    <source>
        <dbReference type="SAM" id="MobiDB-lite"/>
    </source>
</evidence>
<protein>
    <submittedName>
        <fullName evidence="2">Uncharacterized protein</fullName>
    </submittedName>
</protein>
<dbReference type="Proteomes" id="UP000775213">
    <property type="component" value="Unassembled WGS sequence"/>
</dbReference>
<evidence type="ECO:0000313" key="3">
    <source>
        <dbReference type="Proteomes" id="UP000775213"/>
    </source>
</evidence>
<dbReference type="AlphaFoldDB" id="A0AAV7HEU0"/>
<feature type="region of interest" description="Disordered" evidence="1">
    <location>
        <begin position="113"/>
        <end position="132"/>
    </location>
</feature>
<dbReference type="EMBL" id="JAGFBR010000006">
    <property type="protein sequence ID" value="KAH0466352.1"/>
    <property type="molecule type" value="Genomic_DNA"/>
</dbReference>
<sequence length="242" mass="28213">MRCNDIPQLFKDRQDRSVEVLVLAAEELQQHPALIRWNRRHVLQFWWNGHKSKFSIFHDYNYLFLSTDSNNLHCPSSLQILFQFIHTFKVVAPSNPNNKKQERGIVCSAGNKKEFERERRDSDPIEDHESEIQTDSVDCDGASVAAEIIFFLISHRLRLEEKLCDPFASSLSRQKANPTNVWSRRLGQRNKFDFNSGKVFEPLSFDKWDLLESFTTFSDNAIYTPGSNFVTEVLTFANSRFD</sequence>
<organism evidence="2 3">
    <name type="scientific">Dendrobium chrysotoxum</name>
    <name type="common">Orchid</name>
    <dbReference type="NCBI Taxonomy" id="161865"/>
    <lineage>
        <taxon>Eukaryota</taxon>
        <taxon>Viridiplantae</taxon>
        <taxon>Streptophyta</taxon>
        <taxon>Embryophyta</taxon>
        <taxon>Tracheophyta</taxon>
        <taxon>Spermatophyta</taxon>
        <taxon>Magnoliopsida</taxon>
        <taxon>Liliopsida</taxon>
        <taxon>Asparagales</taxon>
        <taxon>Orchidaceae</taxon>
        <taxon>Epidendroideae</taxon>
        <taxon>Malaxideae</taxon>
        <taxon>Dendrobiinae</taxon>
        <taxon>Dendrobium</taxon>
    </lineage>
</organism>
<reference evidence="2 3" key="1">
    <citation type="journal article" date="2021" name="Hortic Res">
        <title>Chromosome-scale assembly of the Dendrobium chrysotoxum genome enhances the understanding of orchid evolution.</title>
        <authorList>
            <person name="Zhang Y."/>
            <person name="Zhang G.Q."/>
            <person name="Zhang D."/>
            <person name="Liu X.D."/>
            <person name="Xu X.Y."/>
            <person name="Sun W.H."/>
            <person name="Yu X."/>
            <person name="Zhu X."/>
            <person name="Wang Z.W."/>
            <person name="Zhao X."/>
            <person name="Zhong W.Y."/>
            <person name="Chen H."/>
            <person name="Yin W.L."/>
            <person name="Huang T."/>
            <person name="Niu S.C."/>
            <person name="Liu Z.J."/>
        </authorList>
    </citation>
    <scope>NUCLEOTIDE SEQUENCE [LARGE SCALE GENOMIC DNA]</scope>
    <source>
        <strain evidence="2">Lindl</strain>
    </source>
</reference>
<accession>A0AAV7HEU0</accession>
<proteinExistence type="predicted"/>
<evidence type="ECO:0000313" key="2">
    <source>
        <dbReference type="EMBL" id="KAH0466352.1"/>
    </source>
</evidence>
<name>A0AAV7HEU0_DENCH</name>